<dbReference type="RefSeq" id="XP_018064367.1">
    <property type="nucleotide sequence ID" value="XM_018223093.1"/>
</dbReference>
<dbReference type="GO" id="GO:0004714">
    <property type="term" value="F:transmembrane receptor protein tyrosine kinase activity"/>
    <property type="evidence" value="ECO:0007669"/>
    <property type="project" value="UniProtKB-EC"/>
</dbReference>
<evidence type="ECO:0000256" key="7">
    <source>
        <dbReference type="ARBA" id="ARBA00023137"/>
    </source>
</evidence>
<evidence type="ECO:0000256" key="10">
    <source>
        <dbReference type="SAM" id="SignalP"/>
    </source>
</evidence>
<dbReference type="InParanoid" id="A0A132BC59"/>
<dbReference type="CDD" id="cd12087">
    <property type="entry name" value="TM_EGFR-like"/>
    <property type="match status" value="1"/>
</dbReference>
<keyword evidence="7" id="KW-0829">Tyrosine-protein kinase</keyword>
<keyword evidence="9" id="KW-0812">Transmembrane</keyword>
<dbReference type="GO" id="GO:0005524">
    <property type="term" value="F:ATP binding"/>
    <property type="evidence" value="ECO:0007669"/>
    <property type="project" value="UniProtKB-KW"/>
</dbReference>
<dbReference type="InterPro" id="IPR011043">
    <property type="entry name" value="Gal_Oxase/kelch_b-propeller"/>
</dbReference>
<keyword evidence="3" id="KW-0808">Transferase</keyword>
<dbReference type="PANTHER" id="PTHR23244">
    <property type="entry name" value="KELCH REPEAT DOMAIN"/>
    <property type="match status" value="1"/>
</dbReference>
<dbReference type="Proteomes" id="UP000070700">
    <property type="component" value="Unassembled WGS sequence"/>
</dbReference>
<keyword evidence="9" id="KW-0472">Membrane</keyword>
<evidence type="ECO:0000256" key="1">
    <source>
        <dbReference type="ARBA" id="ARBA00011902"/>
    </source>
</evidence>
<dbReference type="EC" id="2.7.10.1" evidence="1"/>
<feature type="chain" id="PRO_5007288132" description="receptor protein-tyrosine kinase" evidence="10">
    <location>
        <begin position="21"/>
        <end position="582"/>
    </location>
</feature>
<dbReference type="OrthoDB" id="10251809at2759"/>
<keyword evidence="9" id="KW-1133">Transmembrane helix</keyword>
<dbReference type="InterPro" id="IPR049328">
    <property type="entry name" value="TM_ErbB1"/>
</dbReference>
<dbReference type="PANTHER" id="PTHR23244:SF497">
    <property type="entry name" value="WALL ANCHORED PROTEIN, PUTATIVE-RELATED"/>
    <property type="match status" value="1"/>
</dbReference>
<dbReference type="InterPro" id="IPR015915">
    <property type="entry name" value="Kelch-typ_b-propeller"/>
</dbReference>
<reference evidence="12 13" key="1">
    <citation type="submission" date="2015-10" db="EMBL/GenBank/DDBJ databases">
        <title>Full genome of DAOMC 229536 Phialocephala scopiformis, a fungal endophyte of spruce producing the potent anti-insectan compound rugulosin.</title>
        <authorList>
            <consortium name="DOE Joint Genome Institute"/>
            <person name="Walker A.K."/>
            <person name="Frasz S.L."/>
            <person name="Seifert K.A."/>
            <person name="Miller J.D."/>
            <person name="Mondo S.J."/>
            <person name="Labutti K."/>
            <person name="Lipzen A."/>
            <person name="Dockter R."/>
            <person name="Kennedy M."/>
            <person name="Grigoriev I.V."/>
            <person name="Spatafora J.W."/>
        </authorList>
    </citation>
    <scope>NUCLEOTIDE SEQUENCE [LARGE SCALE GENOMIC DNA]</scope>
    <source>
        <strain evidence="12 13">CBS 120377</strain>
    </source>
</reference>
<dbReference type="InterPro" id="IPR044912">
    <property type="entry name" value="Egfr_JX_dom"/>
</dbReference>
<evidence type="ECO:0000256" key="4">
    <source>
        <dbReference type="ARBA" id="ARBA00022741"/>
    </source>
</evidence>
<dbReference type="Gene3D" id="2.120.10.80">
    <property type="entry name" value="Kelch-type beta propeller"/>
    <property type="match status" value="1"/>
</dbReference>
<evidence type="ECO:0000256" key="3">
    <source>
        <dbReference type="ARBA" id="ARBA00022679"/>
    </source>
</evidence>
<evidence type="ECO:0000313" key="13">
    <source>
        <dbReference type="Proteomes" id="UP000070700"/>
    </source>
</evidence>
<organism evidence="12 13">
    <name type="scientific">Mollisia scopiformis</name>
    <name type="common">Conifer needle endophyte fungus</name>
    <name type="synonym">Phialocephala scopiformis</name>
    <dbReference type="NCBI Taxonomy" id="149040"/>
    <lineage>
        <taxon>Eukaryota</taxon>
        <taxon>Fungi</taxon>
        <taxon>Dikarya</taxon>
        <taxon>Ascomycota</taxon>
        <taxon>Pezizomycotina</taxon>
        <taxon>Leotiomycetes</taxon>
        <taxon>Helotiales</taxon>
        <taxon>Mollisiaceae</taxon>
        <taxon>Mollisia</taxon>
    </lineage>
</organism>
<dbReference type="Pfam" id="PF21314">
    <property type="entry name" value="TM_ErbB1"/>
    <property type="match status" value="1"/>
</dbReference>
<evidence type="ECO:0000256" key="9">
    <source>
        <dbReference type="SAM" id="Phobius"/>
    </source>
</evidence>
<evidence type="ECO:0000256" key="5">
    <source>
        <dbReference type="ARBA" id="ARBA00022777"/>
    </source>
</evidence>
<feature type="signal peptide" evidence="10">
    <location>
        <begin position="1"/>
        <end position="20"/>
    </location>
</feature>
<dbReference type="KEGG" id="psco:LY89DRAFT_787683"/>
<feature type="region of interest" description="Disordered" evidence="8">
    <location>
        <begin position="450"/>
        <end position="479"/>
    </location>
</feature>
<keyword evidence="5" id="KW-0418">Kinase</keyword>
<evidence type="ECO:0000256" key="8">
    <source>
        <dbReference type="SAM" id="MobiDB-lite"/>
    </source>
</evidence>
<dbReference type="SUPFAM" id="SSF50965">
    <property type="entry name" value="Galactose oxidase, central domain"/>
    <property type="match status" value="1"/>
</dbReference>
<gene>
    <name evidence="12" type="ORF">LY89DRAFT_787683</name>
</gene>
<protein>
    <recommendedName>
        <fullName evidence="1">receptor protein-tyrosine kinase</fullName>
        <ecNumber evidence="1">2.7.10.1</ecNumber>
    </recommendedName>
</protein>
<evidence type="ECO:0000256" key="2">
    <source>
        <dbReference type="ARBA" id="ARBA00022553"/>
    </source>
</evidence>
<dbReference type="EMBL" id="KQ947430">
    <property type="protein sequence ID" value="KUJ10012.1"/>
    <property type="molecule type" value="Genomic_DNA"/>
</dbReference>
<feature type="domain" description="Epidermal growth factor receptor-like transmembrane-juxtamembrane segment" evidence="11">
    <location>
        <begin position="482"/>
        <end position="512"/>
    </location>
</feature>
<keyword evidence="10" id="KW-0732">Signal</keyword>
<evidence type="ECO:0000313" key="12">
    <source>
        <dbReference type="EMBL" id="KUJ10012.1"/>
    </source>
</evidence>
<dbReference type="Pfam" id="PF24681">
    <property type="entry name" value="Kelch_KLHDC2_KLHL20_DRC7"/>
    <property type="match status" value="1"/>
</dbReference>
<keyword evidence="4" id="KW-0547">Nucleotide-binding</keyword>
<evidence type="ECO:0000256" key="6">
    <source>
        <dbReference type="ARBA" id="ARBA00022840"/>
    </source>
</evidence>
<dbReference type="GeneID" id="28832819"/>
<dbReference type="STRING" id="149040.A0A132BC59"/>
<keyword evidence="13" id="KW-1185">Reference proteome</keyword>
<name>A0A132BC59_MOLSC</name>
<keyword evidence="2" id="KW-0597">Phosphoprotein</keyword>
<feature type="transmembrane region" description="Helical" evidence="9">
    <location>
        <begin position="482"/>
        <end position="504"/>
    </location>
</feature>
<proteinExistence type="predicted"/>
<evidence type="ECO:0000259" key="11">
    <source>
        <dbReference type="Pfam" id="PF21314"/>
    </source>
</evidence>
<dbReference type="Gene3D" id="6.10.250.2930">
    <property type="match status" value="1"/>
</dbReference>
<keyword evidence="6" id="KW-0067">ATP-binding</keyword>
<sequence length="582" mass="62637">MVLNTLLLLLLVALQHVANAQYDPLVNFCSRLDHQSIVVNDILYIDGGREVFATFDPNGTQISNSTIGNNQYLISINMSTAWDSKGDFPQKEISKLRDSAGTLAVPDMSRGALYPDPTNPNKFWLFGGSTAIDNMTFFRLAIASARHRIALVYGINKPASGPTTSIPEKGLAFWFNGMQDNGSSTETTVLQSTTRFLNGMVVLDLNDQSARNLSTADVSSEARVRGQMVHVPLPGSDGILVLIGGGQKSTSDLTHDWKGTLLSLQTVNIFDVGSFKNASTPDGVWYSQGTSGSTPSPRLDLCLVLVSAPDNSSHNIYMYGGRDGVNAYYDEVWVLTLPSFQWIQLYQGSSPRYSHTCHVVGNRQMITVGGSDTSKIANDCDWETQGVGILDMSDLTWGNTYDANASAYTVPDDVVRAVGGTLNGGATVVAPATGFANTNLEVLFNPTANSTSNNTALGSTPSSARPTTTSSPSKKNPSTASIAGGVIGGLLAIAAILGLILFFLRRQRQKRRDPYFQNTEPDVPQLHGSHVEPALLGSNAVFEKYGSSPAMSELPQEEVDVKSHFVRQEPIEMPAAEVLRIS</sequence>
<accession>A0A132BC59</accession>
<dbReference type="AlphaFoldDB" id="A0A132BC59"/>